<dbReference type="EMBL" id="WNYA01000003">
    <property type="protein sequence ID" value="KAG8583205.1"/>
    <property type="molecule type" value="Genomic_DNA"/>
</dbReference>
<name>A0AAV7CDU0_ENGPU</name>
<dbReference type="Pfam" id="PF00055">
    <property type="entry name" value="Laminin_N"/>
    <property type="match status" value="1"/>
</dbReference>
<keyword evidence="4" id="KW-0472">Membrane</keyword>
<dbReference type="InterPro" id="IPR008211">
    <property type="entry name" value="Laminin_N"/>
</dbReference>
<evidence type="ECO:0000259" key="5">
    <source>
        <dbReference type="PROSITE" id="PS51117"/>
    </source>
</evidence>
<comment type="caution">
    <text evidence="6">The sequence shown here is derived from an EMBL/GenBank/DDBJ whole genome shotgun (WGS) entry which is preliminary data.</text>
</comment>
<evidence type="ECO:0000256" key="3">
    <source>
        <dbReference type="SAM" id="MobiDB-lite"/>
    </source>
</evidence>
<proteinExistence type="predicted"/>
<dbReference type="PROSITE" id="PS51117">
    <property type="entry name" value="LAMININ_NTER"/>
    <property type="match status" value="1"/>
</dbReference>
<evidence type="ECO:0000256" key="1">
    <source>
        <dbReference type="ARBA" id="ARBA00023157"/>
    </source>
</evidence>
<accession>A0AAV7CDU0</accession>
<organism evidence="6 7">
    <name type="scientific">Engystomops pustulosus</name>
    <name type="common">Tungara frog</name>
    <name type="synonym">Physalaemus pustulosus</name>
    <dbReference type="NCBI Taxonomy" id="76066"/>
    <lineage>
        <taxon>Eukaryota</taxon>
        <taxon>Metazoa</taxon>
        <taxon>Chordata</taxon>
        <taxon>Craniata</taxon>
        <taxon>Vertebrata</taxon>
        <taxon>Euteleostomi</taxon>
        <taxon>Amphibia</taxon>
        <taxon>Batrachia</taxon>
        <taxon>Anura</taxon>
        <taxon>Neobatrachia</taxon>
        <taxon>Hyloidea</taxon>
        <taxon>Leptodactylidae</taxon>
        <taxon>Leiuperinae</taxon>
        <taxon>Engystomops</taxon>
    </lineage>
</organism>
<keyword evidence="4" id="KW-0812">Transmembrane</keyword>
<dbReference type="AlphaFoldDB" id="A0AAV7CDU0"/>
<evidence type="ECO:0000313" key="7">
    <source>
        <dbReference type="Proteomes" id="UP000824782"/>
    </source>
</evidence>
<dbReference type="Proteomes" id="UP000824782">
    <property type="component" value="Unassembled WGS sequence"/>
</dbReference>
<evidence type="ECO:0000256" key="4">
    <source>
        <dbReference type="SAM" id="Phobius"/>
    </source>
</evidence>
<evidence type="ECO:0000256" key="2">
    <source>
        <dbReference type="ARBA" id="ARBA00023292"/>
    </source>
</evidence>
<keyword evidence="4" id="KW-1133">Transmembrane helix</keyword>
<evidence type="ECO:0000313" key="6">
    <source>
        <dbReference type="EMBL" id="KAG8583205.1"/>
    </source>
</evidence>
<feature type="transmembrane region" description="Helical" evidence="4">
    <location>
        <begin position="68"/>
        <end position="86"/>
    </location>
</feature>
<feature type="region of interest" description="Disordered" evidence="3">
    <location>
        <begin position="127"/>
        <end position="147"/>
    </location>
</feature>
<keyword evidence="2" id="KW-0424">Laminin EGF-like domain</keyword>
<reference evidence="6" key="1">
    <citation type="thesis" date="2020" institute="ProQuest LLC" country="789 East Eisenhower Parkway, Ann Arbor, MI, USA">
        <title>Comparative Genomics and Chromosome Evolution.</title>
        <authorList>
            <person name="Mudd A.B."/>
        </authorList>
    </citation>
    <scope>NUCLEOTIDE SEQUENCE</scope>
    <source>
        <strain evidence="6">237g6f4</strain>
        <tissue evidence="6">Blood</tissue>
    </source>
</reference>
<dbReference type="Gene3D" id="2.60.120.260">
    <property type="entry name" value="Galactose-binding domain-like"/>
    <property type="match status" value="1"/>
</dbReference>
<keyword evidence="1" id="KW-1015">Disulfide bond</keyword>
<gene>
    <name evidence="6" type="ORF">GDO81_008316</name>
</gene>
<protein>
    <recommendedName>
        <fullName evidence="5">Laminin N-terminal domain-containing protein</fullName>
    </recommendedName>
</protein>
<keyword evidence="7" id="KW-1185">Reference proteome</keyword>
<sequence>MSNHVWVCTSDEDTDTLPYHRLRRLLGEPWFKKPAQGREIAVVFWVEEERNSQKRKAKVQVFRNQKQRMWLCIILLGFALLVIVNAQQDCSRGGCYPAVGDLLFGRTDRLRASSTCGMERPETYCTPYGEEKGPKHTSRLCNGQEGE</sequence>
<feature type="domain" description="Laminin N-terminal" evidence="5">
    <location>
        <begin position="91"/>
        <end position="147"/>
    </location>
</feature>